<protein>
    <submittedName>
        <fullName evidence="2">Uncharacterized protein</fullName>
    </submittedName>
</protein>
<name>A0ABW0CY66_STRCD</name>
<dbReference type="Proteomes" id="UP001596263">
    <property type="component" value="Unassembled WGS sequence"/>
</dbReference>
<dbReference type="RefSeq" id="WP_380864572.1">
    <property type="nucleotide sequence ID" value="NZ_JBHSKM010000045.1"/>
</dbReference>
<evidence type="ECO:0000313" key="3">
    <source>
        <dbReference type="Proteomes" id="UP001596263"/>
    </source>
</evidence>
<evidence type="ECO:0000256" key="1">
    <source>
        <dbReference type="SAM" id="MobiDB-lite"/>
    </source>
</evidence>
<keyword evidence="3" id="KW-1185">Reference proteome</keyword>
<feature type="compositionally biased region" description="Basic and acidic residues" evidence="1">
    <location>
        <begin position="10"/>
        <end position="22"/>
    </location>
</feature>
<reference evidence="3" key="1">
    <citation type="journal article" date="2019" name="Int. J. Syst. Evol. Microbiol.">
        <title>The Global Catalogue of Microorganisms (GCM) 10K type strain sequencing project: providing services to taxonomists for standard genome sequencing and annotation.</title>
        <authorList>
            <consortium name="The Broad Institute Genomics Platform"/>
            <consortium name="The Broad Institute Genome Sequencing Center for Infectious Disease"/>
            <person name="Wu L."/>
            <person name="Ma J."/>
        </authorList>
    </citation>
    <scope>NUCLEOTIDE SEQUENCE [LARGE SCALE GENOMIC DNA]</scope>
    <source>
        <strain evidence="3">KCTC 42586</strain>
    </source>
</reference>
<proteinExistence type="predicted"/>
<organism evidence="2 3">
    <name type="scientific">Streptomyces coerulescens</name>
    <dbReference type="NCBI Taxonomy" id="29304"/>
    <lineage>
        <taxon>Bacteria</taxon>
        <taxon>Bacillati</taxon>
        <taxon>Actinomycetota</taxon>
        <taxon>Actinomycetes</taxon>
        <taxon>Kitasatosporales</taxon>
        <taxon>Streptomycetaceae</taxon>
        <taxon>Streptomyces</taxon>
    </lineage>
</organism>
<gene>
    <name evidence="2" type="ORF">ACFPQ9_40410</name>
</gene>
<dbReference type="EMBL" id="JBHSKM010000045">
    <property type="protein sequence ID" value="MFC5220092.1"/>
    <property type="molecule type" value="Genomic_DNA"/>
</dbReference>
<feature type="region of interest" description="Disordered" evidence="1">
    <location>
        <begin position="1"/>
        <end position="26"/>
    </location>
</feature>
<evidence type="ECO:0000313" key="2">
    <source>
        <dbReference type="EMBL" id="MFC5220092.1"/>
    </source>
</evidence>
<accession>A0ABW0CY66</accession>
<sequence>MSDAPTTPPDTHRAEAAEHGDIPARQPLPGTRLIAYRLPDWGIEGDCLHLDRADIHVTYTQFIGRAGQFPAQGVAYGLRTISGRDVNSWLRGSLNFWLSSEARKADDGVIRYRQTPNHSAVTFVPHTASGILINRPDEQVTAAAYRVTGPTGIAQLWRGQAVRDAIGVCRRKPPVGWPAGWAHLMPDATVRFEAGGAPWDTERIYTAEASTEPASWGPSCDECRYPESEHDPLRLWGRSRADGTGCTCWPYAAHGPSVS</sequence>
<comment type="caution">
    <text evidence="2">The sequence shown here is derived from an EMBL/GenBank/DDBJ whole genome shotgun (WGS) entry which is preliminary data.</text>
</comment>